<dbReference type="Gene3D" id="3.10.490.10">
    <property type="entry name" value="Gamma-glutamyl cyclotransferase-like"/>
    <property type="match status" value="1"/>
</dbReference>
<proteinExistence type="predicted"/>
<dbReference type="InterPro" id="IPR013024">
    <property type="entry name" value="GGCT-like"/>
</dbReference>
<dbReference type="InterPro" id="IPR009288">
    <property type="entry name" value="AIG2-like_dom"/>
</dbReference>
<dbReference type="RefSeq" id="WP_226606331.1">
    <property type="nucleotide sequence ID" value="NZ_JAJAQI010000008.1"/>
</dbReference>
<dbReference type="SUPFAM" id="SSF110857">
    <property type="entry name" value="Gamma-glutamyl cyclotransferase-like"/>
    <property type="match status" value="1"/>
</dbReference>
<organism evidence="4 5">
    <name type="scientific">Roseicella aerolata</name>
    <dbReference type="NCBI Taxonomy" id="2883479"/>
    <lineage>
        <taxon>Bacteria</taxon>
        <taxon>Pseudomonadati</taxon>
        <taxon>Pseudomonadota</taxon>
        <taxon>Alphaproteobacteria</taxon>
        <taxon>Acetobacterales</taxon>
        <taxon>Roseomonadaceae</taxon>
        <taxon>Roseicella</taxon>
    </lineage>
</organism>
<sequence length="150" mass="16097">MTLPLFLYGTLLRPAVLDRMAGERGLARRLRPAHLPGFARVMLRGTPYPTLRRDPGAATAGALLRCGPVALARLAAYEGASYRLVPVRVETERGPRRARAWVAARWRAAETPWPCGCGGRPSWPATTVAGATVLRAAAGRQSPPHPGPCL</sequence>
<dbReference type="AlphaFoldDB" id="A0A9X1ID44"/>
<keyword evidence="5" id="KW-1185">Reference proteome</keyword>
<feature type="domain" description="Gamma-glutamylcyclotransferase AIG2-like" evidence="3">
    <location>
        <begin position="5"/>
        <end position="105"/>
    </location>
</feature>
<keyword evidence="1" id="KW-0808">Transferase</keyword>
<dbReference type="PANTHER" id="PTHR31544">
    <property type="entry name" value="AIG2-LIKE PROTEIN D"/>
    <property type="match status" value="1"/>
</dbReference>
<dbReference type="Pfam" id="PF06094">
    <property type="entry name" value="GGACT"/>
    <property type="match status" value="1"/>
</dbReference>
<gene>
    <name evidence="4" type="ORF">LHA35_07160</name>
</gene>
<dbReference type="CDD" id="cd06661">
    <property type="entry name" value="GGCT_like"/>
    <property type="match status" value="1"/>
</dbReference>
<name>A0A9X1ID44_9PROT</name>
<evidence type="ECO:0000256" key="2">
    <source>
        <dbReference type="ARBA" id="ARBA00030602"/>
    </source>
</evidence>
<accession>A0A9X1ID44</accession>
<evidence type="ECO:0000313" key="4">
    <source>
        <dbReference type="EMBL" id="MCB4821508.1"/>
    </source>
</evidence>
<comment type="caution">
    <text evidence="4">The sequence shown here is derived from an EMBL/GenBank/DDBJ whole genome shotgun (WGS) entry which is preliminary data.</text>
</comment>
<protein>
    <recommendedName>
        <fullName evidence="2">Putative gamma-glutamylcyclotransferase</fullName>
    </recommendedName>
</protein>
<evidence type="ECO:0000313" key="5">
    <source>
        <dbReference type="Proteomes" id="UP001139311"/>
    </source>
</evidence>
<reference evidence="4" key="1">
    <citation type="submission" date="2021-10" db="EMBL/GenBank/DDBJ databases">
        <title>Roseicella aerolatum sp. nov., isolated from aerosols of e-waste dismantling site.</title>
        <authorList>
            <person name="Qin T."/>
        </authorList>
    </citation>
    <scope>NUCLEOTIDE SEQUENCE</scope>
    <source>
        <strain evidence="4">GB24</strain>
    </source>
</reference>
<evidence type="ECO:0000256" key="1">
    <source>
        <dbReference type="ARBA" id="ARBA00022679"/>
    </source>
</evidence>
<evidence type="ECO:0000259" key="3">
    <source>
        <dbReference type="Pfam" id="PF06094"/>
    </source>
</evidence>
<dbReference type="PANTHER" id="PTHR31544:SF2">
    <property type="entry name" value="AIG2-LIKE PROTEIN D"/>
    <property type="match status" value="1"/>
</dbReference>
<dbReference type="GO" id="GO:0016740">
    <property type="term" value="F:transferase activity"/>
    <property type="evidence" value="ECO:0007669"/>
    <property type="project" value="UniProtKB-KW"/>
</dbReference>
<dbReference type="InterPro" id="IPR036568">
    <property type="entry name" value="GGCT-like_sf"/>
</dbReference>
<dbReference type="Proteomes" id="UP001139311">
    <property type="component" value="Unassembled WGS sequence"/>
</dbReference>
<dbReference type="InterPro" id="IPR045038">
    <property type="entry name" value="AIG2-like"/>
</dbReference>
<dbReference type="EMBL" id="JAJAQI010000008">
    <property type="protein sequence ID" value="MCB4821508.1"/>
    <property type="molecule type" value="Genomic_DNA"/>
</dbReference>